<dbReference type="CDD" id="cd04301">
    <property type="entry name" value="NAT_SF"/>
    <property type="match status" value="1"/>
</dbReference>
<dbReference type="Pfam" id="PF00583">
    <property type="entry name" value="Acetyltransf_1"/>
    <property type="match status" value="1"/>
</dbReference>
<dbReference type="RefSeq" id="WP_076535300.1">
    <property type="nucleotide sequence ID" value="NZ_FOAC01000004.1"/>
</dbReference>
<organism evidence="4 5">
    <name type="scientific">Roseovarius nanhaiticus</name>
    <dbReference type="NCBI Taxonomy" id="573024"/>
    <lineage>
        <taxon>Bacteria</taxon>
        <taxon>Pseudomonadati</taxon>
        <taxon>Pseudomonadota</taxon>
        <taxon>Alphaproteobacteria</taxon>
        <taxon>Rhodobacterales</taxon>
        <taxon>Roseobacteraceae</taxon>
        <taxon>Roseovarius</taxon>
    </lineage>
</organism>
<feature type="domain" description="N-acetyltransferase" evidence="3">
    <location>
        <begin position="1"/>
        <end position="139"/>
    </location>
</feature>
<dbReference type="GO" id="GO:0016747">
    <property type="term" value="F:acyltransferase activity, transferring groups other than amino-acyl groups"/>
    <property type="evidence" value="ECO:0007669"/>
    <property type="project" value="InterPro"/>
</dbReference>
<gene>
    <name evidence="4" type="ORF">SAMN05421666_3183</name>
</gene>
<dbReference type="InterPro" id="IPR016181">
    <property type="entry name" value="Acyl_CoA_acyltransferase"/>
</dbReference>
<protein>
    <submittedName>
        <fullName evidence="4">Ribosomal-protein-alanine N-acetyltransferase</fullName>
    </submittedName>
</protein>
<dbReference type="Gene3D" id="3.40.630.30">
    <property type="match status" value="1"/>
</dbReference>
<dbReference type="SUPFAM" id="SSF55729">
    <property type="entry name" value="Acyl-CoA N-acyltransferases (Nat)"/>
    <property type="match status" value="1"/>
</dbReference>
<name>A0A1N7HKB6_9RHOB</name>
<dbReference type="InterPro" id="IPR050680">
    <property type="entry name" value="YpeA/RimI_acetyltransf"/>
</dbReference>
<keyword evidence="2" id="KW-0012">Acyltransferase</keyword>
<reference evidence="4 5" key="1">
    <citation type="submission" date="2017-01" db="EMBL/GenBank/DDBJ databases">
        <authorList>
            <person name="Mah S.A."/>
            <person name="Swanson W.J."/>
            <person name="Moy G.W."/>
            <person name="Vacquier V.D."/>
        </authorList>
    </citation>
    <scope>NUCLEOTIDE SEQUENCE [LARGE SCALE GENOMIC DNA]</scope>
    <source>
        <strain evidence="4 5">DSM 29590</strain>
    </source>
</reference>
<dbReference type="InterPro" id="IPR000182">
    <property type="entry name" value="GNAT_dom"/>
</dbReference>
<proteinExistence type="predicted"/>
<sequence>MSVAEALARLHARAFAPTGRGWSIAEFSYLIDAPHCHLAHETHGFALARVIAGEAELLTLATDPEHRREGIATRLLTQVERRVAEAGANRQFLEVAQDNPAARALYARAGYAETGRRAGYYARPGGTPVDALVLAKDLIA</sequence>
<accession>A0A1N7HKB6</accession>
<dbReference type="PANTHER" id="PTHR43420">
    <property type="entry name" value="ACETYLTRANSFERASE"/>
    <property type="match status" value="1"/>
</dbReference>
<dbReference type="PROSITE" id="PS51186">
    <property type="entry name" value="GNAT"/>
    <property type="match status" value="1"/>
</dbReference>
<dbReference type="Proteomes" id="UP000186019">
    <property type="component" value="Unassembled WGS sequence"/>
</dbReference>
<dbReference type="OrthoDB" id="9804026at2"/>
<evidence type="ECO:0000256" key="2">
    <source>
        <dbReference type="ARBA" id="ARBA00023315"/>
    </source>
</evidence>
<evidence type="ECO:0000259" key="3">
    <source>
        <dbReference type="PROSITE" id="PS51186"/>
    </source>
</evidence>
<keyword evidence="5" id="KW-1185">Reference proteome</keyword>
<dbReference type="STRING" id="573024.SAMN05216208_3159"/>
<evidence type="ECO:0000313" key="5">
    <source>
        <dbReference type="Proteomes" id="UP000186019"/>
    </source>
</evidence>
<evidence type="ECO:0000256" key="1">
    <source>
        <dbReference type="ARBA" id="ARBA00022679"/>
    </source>
</evidence>
<dbReference type="AlphaFoldDB" id="A0A1N7HKB6"/>
<dbReference type="EMBL" id="FTNV01000004">
    <property type="protein sequence ID" value="SIS25128.1"/>
    <property type="molecule type" value="Genomic_DNA"/>
</dbReference>
<evidence type="ECO:0000313" key="4">
    <source>
        <dbReference type="EMBL" id="SIS25128.1"/>
    </source>
</evidence>
<keyword evidence="1 4" id="KW-0808">Transferase</keyword>
<dbReference type="PANTHER" id="PTHR43420:SF44">
    <property type="entry name" value="ACETYLTRANSFERASE YPEA"/>
    <property type="match status" value="1"/>
</dbReference>